<evidence type="ECO:0000313" key="3">
    <source>
        <dbReference type="Proteomes" id="UP000294545"/>
    </source>
</evidence>
<feature type="transmembrane region" description="Helical" evidence="1">
    <location>
        <begin position="21"/>
        <end position="40"/>
    </location>
</feature>
<feature type="transmembrane region" description="Helical" evidence="1">
    <location>
        <begin position="52"/>
        <end position="70"/>
    </location>
</feature>
<dbReference type="AlphaFoldDB" id="A0A4R1MJF5"/>
<dbReference type="Proteomes" id="UP000294545">
    <property type="component" value="Unassembled WGS sequence"/>
</dbReference>
<keyword evidence="3" id="KW-1185">Reference proteome</keyword>
<proteinExistence type="predicted"/>
<evidence type="ECO:0000256" key="1">
    <source>
        <dbReference type="SAM" id="Phobius"/>
    </source>
</evidence>
<comment type="caution">
    <text evidence="2">The sequence shown here is derived from an EMBL/GenBank/DDBJ whole genome shotgun (WGS) entry which is preliminary data.</text>
</comment>
<reference evidence="2 3" key="1">
    <citation type="submission" date="2019-03" db="EMBL/GenBank/DDBJ databases">
        <title>Genomic Encyclopedia of Type Strains, Phase IV (KMG-IV): sequencing the most valuable type-strain genomes for metagenomic binning, comparative biology and taxonomic classification.</title>
        <authorList>
            <person name="Goeker M."/>
        </authorList>
    </citation>
    <scope>NUCLEOTIDE SEQUENCE [LARGE SCALE GENOMIC DNA]</scope>
    <source>
        <strain evidence="2 3">DSM 24176</strain>
    </source>
</reference>
<keyword evidence="1" id="KW-0812">Transmembrane</keyword>
<protein>
    <submittedName>
        <fullName evidence="2">Uncharacterized protein</fullName>
    </submittedName>
</protein>
<name>A0A4R1MJF5_9FIRM</name>
<keyword evidence="1" id="KW-1133">Transmembrane helix</keyword>
<dbReference type="RefSeq" id="WP_207668976.1">
    <property type="nucleotide sequence ID" value="NZ_SMGQ01000013.1"/>
</dbReference>
<sequence>MIKIPKFFHKILGEFQTKSSLVVIGLFVIISGFAIGVLGYNEWKEVSLVKQLVTWFLFLDISGGFVANLTKGTDILDRLYLTGQIH</sequence>
<accession>A0A4R1MJF5</accession>
<keyword evidence="1" id="KW-0472">Membrane</keyword>
<evidence type="ECO:0000313" key="2">
    <source>
        <dbReference type="EMBL" id="TCK92565.1"/>
    </source>
</evidence>
<gene>
    <name evidence="2" type="ORF">EDC19_1713</name>
</gene>
<organism evidence="2 3">
    <name type="scientific">Natranaerovirga hydrolytica</name>
    <dbReference type="NCBI Taxonomy" id="680378"/>
    <lineage>
        <taxon>Bacteria</taxon>
        <taxon>Bacillati</taxon>
        <taxon>Bacillota</taxon>
        <taxon>Clostridia</taxon>
        <taxon>Lachnospirales</taxon>
        <taxon>Natranaerovirgaceae</taxon>
        <taxon>Natranaerovirga</taxon>
    </lineage>
</organism>
<dbReference type="EMBL" id="SMGQ01000013">
    <property type="protein sequence ID" value="TCK92565.1"/>
    <property type="molecule type" value="Genomic_DNA"/>
</dbReference>